<feature type="compositionally biased region" description="Low complexity" evidence="1">
    <location>
        <begin position="150"/>
        <end position="166"/>
    </location>
</feature>
<dbReference type="GO" id="GO:0008017">
    <property type="term" value="F:microtubule binding"/>
    <property type="evidence" value="ECO:0007669"/>
    <property type="project" value="TreeGrafter"/>
</dbReference>
<dbReference type="InterPro" id="IPR016024">
    <property type="entry name" value="ARM-type_fold"/>
</dbReference>
<keyword evidence="2" id="KW-1185">Reference proteome</keyword>
<proteinExistence type="predicted"/>
<dbReference type="GO" id="GO:0005929">
    <property type="term" value="C:cilium"/>
    <property type="evidence" value="ECO:0007669"/>
    <property type="project" value="TreeGrafter"/>
</dbReference>
<evidence type="ECO:0000256" key="1">
    <source>
        <dbReference type="SAM" id="MobiDB-lite"/>
    </source>
</evidence>
<organism evidence="2 3">
    <name type="scientific">Romanomermis culicivorax</name>
    <name type="common">Nematode worm</name>
    <dbReference type="NCBI Taxonomy" id="13658"/>
    <lineage>
        <taxon>Eukaryota</taxon>
        <taxon>Metazoa</taxon>
        <taxon>Ecdysozoa</taxon>
        <taxon>Nematoda</taxon>
        <taxon>Enoplea</taxon>
        <taxon>Dorylaimia</taxon>
        <taxon>Mermithida</taxon>
        <taxon>Mermithoidea</taxon>
        <taxon>Mermithidae</taxon>
        <taxon>Romanomermis</taxon>
    </lineage>
</organism>
<evidence type="ECO:0000313" key="3">
    <source>
        <dbReference type="WBParaSite" id="nRc.2.0.1.t08243-RA"/>
    </source>
</evidence>
<feature type="region of interest" description="Disordered" evidence="1">
    <location>
        <begin position="148"/>
        <end position="180"/>
    </location>
</feature>
<dbReference type="GO" id="GO:0005881">
    <property type="term" value="C:cytoplasmic microtubule"/>
    <property type="evidence" value="ECO:0007669"/>
    <property type="project" value="TreeGrafter"/>
</dbReference>
<reference evidence="3" key="1">
    <citation type="submission" date="2022-11" db="UniProtKB">
        <authorList>
            <consortium name="WormBaseParasite"/>
        </authorList>
    </citation>
    <scope>IDENTIFICATION</scope>
</reference>
<dbReference type="OMA" id="SICCKRV"/>
<dbReference type="GO" id="GO:0000226">
    <property type="term" value="P:microtubule cytoskeleton organization"/>
    <property type="evidence" value="ECO:0007669"/>
    <property type="project" value="TreeGrafter"/>
</dbReference>
<accession>A0A915I281</accession>
<dbReference type="InterPro" id="IPR011989">
    <property type="entry name" value="ARM-like"/>
</dbReference>
<sequence length="459" mass="51391">MDVEVDNICKVLVPKTGDTSNAFIRDDALRALECMVDFSSPKRSLAALTAIGANHKNSVVRSACAQLIRRLVENLGAESCLKEQPREFGEKLINALTKFAADSQPQPRMHGKAALALLALSGKEFQQFIGENFNDQQRKNISKVSVNMDSGKASANSSAAGSRQSSMTRNNSMRRKLTKISENDAQDLSNVCSLLTSSDWESRADGLDKFTQLSSSCPDHLAKNPKILEAYTQRLNDINSKVAYQALTDLPKIISDLKVYASENGLRPMINDMMRNLSAQLPSKNEENRQLALQGFVEAIKSFDICQNLLEQGKIKLTVMNAMPVLADLLKNYNQDLNSKYSTNAFIEQLHKQMGRKTFLDACSNLPIQQKTLLTILFYYCIFANPVLLWPHCLHVLAQFSCIKDEEVWQSPSLRHNMQWAASDLSYKLSRLSMQESRKVIGPMMDLLIRCLLDTLTNL</sequence>
<dbReference type="Proteomes" id="UP000887565">
    <property type="component" value="Unplaced"/>
</dbReference>
<evidence type="ECO:0000313" key="2">
    <source>
        <dbReference type="Proteomes" id="UP000887565"/>
    </source>
</evidence>
<dbReference type="SUPFAM" id="SSF48371">
    <property type="entry name" value="ARM repeat"/>
    <property type="match status" value="1"/>
</dbReference>
<dbReference type="WBParaSite" id="nRc.2.0.1.t08243-RA">
    <property type="protein sequence ID" value="nRc.2.0.1.t08243-RA"/>
    <property type="gene ID" value="nRc.2.0.1.g08243"/>
</dbReference>
<dbReference type="Gene3D" id="1.25.10.10">
    <property type="entry name" value="Leucine-rich Repeat Variant"/>
    <property type="match status" value="2"/>
</dbReference>
<dbReference type="PANTHER" id="PTHR21567:SF87">
    <property type="entry name" value="CRESCERIN-LIKE PROTEIN CHE-12"/>
    <property type="match status" value="1"/>
</dbReference>
<protein>
    <submittedName>
        <fullName evidence="3">TOG domain-containing protein</fullName>
    </submittedName>
</protein>
<dbReference type="PANTHER" id="PTHR21567">
    <property type="entry name" value="CLASP"/>
    <property type="match status" value="1"/>
</dbReference>
<name>A0A915I281_ROMCU</name>
<dbReference type="AlphaFoldDB" id="A0A915I281"/>